<dbReference type="AlphaFoldDB" id="A0A410H268"/>
<accession>A0A410H268</accession>
<gene>
    <name evidence="4" type="primary">yhbY</name>
    <name evidence="4" type="ORF">EPV75_04605</name>
</gene>
<evidence type="ECO:0000313" key="5">
    <source>
        <dbReference type="Proteomes" id="UP000285478"/>
    </source>
</evidence>
<dbReference type="RefSeq" id="WP_029937658.1">
    <property type="nucleotide sequence ID" value="NZ_CP035033.1"/>
</dbReference>
<dbReference type="NCBIfam" id="TIGR00253">
    <property type="entry name" value="RNA_bind_YhbY"/>
    <property type="match status" value="1"/>
</dbReference>
<evidence type="ECO:0000259" key="3">
    <source>
        <dbReference type="PROSITE" id="PS51295"/>
    </source>
</evidence>
<name>A0A410H268_9GAMM</name>
<dbReference type="InterPro" id="IPR017924">
    <property type="entry name" value="RNA-binding_YhbY"/>
</dbReference>
<sequence>MPQTKKLSNNQKRFLRGIAHGLNPVILIGANGLTDNLMQELETTLSHHELLKIKMASAERADRKDIVDYILQQTGAELVQSIGKTVVIFRQNEDSELQLPK</sequence>
<dbReference type="PANTHER" id="PTHR40065">
    <property type="entry name" value="RNA-BINDING PROTEIN YHBY"/>
    <property type="match status" value="1"/>
</dbReference>
<dbReference type="Proteomes" id="UP000285478">
    <property type="component" value="Chromosome"/>
</dbReference>
<dbReference type="PANTHER" id="PTHR40065:SF3">
    <property type="entry name" value="RNA-BINDING PROTEIN YHBY"/>
    <property type="match status" value="1"/>
</dbReference>
<proteinExistence type="predicted"/>
<dbReference type="GO" id="GO:0003723">
    <property type="term" value="F:RNA binding"/>
    <property type="evidence" value="ECO:0007669"/>
    <property type="project" value="UniProtKB-UniRule"/>
</dbReference>
<evidence type="ECO:0000256" key="2">
    <source>
        <dbReference type="PROSITE-ProRule" id="PRU00626"/>
    </source>
</evidence>
<dbReference type="EMBL" id="CP035033">
    <property type="protein sequence ID" value="QAB15002.1"/>
    <property type="molecule type" value="Genomic_DNA"/>
</dbReference>
<keyword evidence="5" id="KW-1185">Reference proteome</keyword>
<protein>
    <submittedName>
        <fullName evidence="4">Ribosome assembly RNA-binding protein YhbY</fullName>
    </submittedName>
</protein>
<feature type="domain" description="CRM" evidence="3">
    <location>
        <begin position="5"/>
        <end position="101"/>
    </location>
</feature>
<reference evidence="4 5" key="1">
    <citation type="journal article" date="2018" name="Environ. Microbiol.">
        <title>Genomes of ubiquitous marine and hypersaline Hydrogenovibrio, Thiomicrorhabdus and Thiomicrospira spp. encode a diversity of mechanisms to sustain chemolithoautotrophy in heterogeneous environments.</title>
        <authorList>
            <person name="Scott K.M."/>
            <person name="Williams J."/>
            <person name="Porter C.M.B."/>
            <person name="Russel S."/>
            <person name="Harmer T.L."/>
            <person name="Paul J.H."/>
            <person name="Antonen K.M."/>
            <person name="Bridges M.K."/>
            <person name="Camper G.J."/>
            <person name="Campla C.K."/>
            <person name="Casella L.G."/>
            <person name="Chase E."/>
            <person name="Conrad J.W."/>
            <person name="Cruz M.C."/>
            <person name="Dunlap D.S."/>
            <person name="Duran L."/>
            <person name="Fahsbender E.M."/>
            <person name="Goldsmith D.B."/>
            <person name="Keeley R.F."/>
            <person name="Kondoff M.R."/>
            <person name="Kussy B.I."/>
            <person name="Lane M.K."/>
            <person name="Lawler S."/>
            <person name="Leigh B.A."/>
            <person name="Lewis C."/>
            <person name="Lostal L.M."/>
            <person name="Marking D."/>
            <person name="Mancera P.A."/>
            <person name="McClenthan E.C."/>
            <person name="McIntyre E.A."/>
            <person name="Mine J.A."/>
            <person name="Modi S."/>
            <person name="Moore B.D."/>
            <person name="Morgan W.A."/>
            <person name="Nelson K.M."/>
            <person name="Nguyen K.N."/>
            <person name="Ogburn N."/>
            <person name="Parrino D.G."/>
            <person name="Pedapudi A.D."/>
            <person name="Pelham R.P."/>
            <person name="Preece A.M."/>
            <person name="Rampersad E.A."/>
            <person name="Richardson J.C."/>
            <person name="Rodgers C.M."/>
            <person name="Schaffer B.L."/>
            <person name="Sheridan N.E."/>
            <person name="Solone M.R."/>
            <person name="Staley Z.R."/>
            <person name="Tabuchi M."/>
            <person name="Waide R.J."/>
            <person name="Wanjugi P.W."/>
            <person name="Young S."/>
            <person name="Clum A."/>
            <person name="Daum C."/>
            <person name="Huntemann M."/>
            <person name="Ivanova N."/>
            <person name="Kyrpides N."/>
            <person name="Mikhailova N."/>
            <person name="Palaniappan K."/>
            <person name="Pillay M."/>
            <person name="Reddy T.B.K."/>
            <person name="Shapiro N."/>
            <person name="Stamatis D."/>
            <person name="Varghese N."/>
            <person name="Woyke T."/>
            <person name="Boden R."/>
            <person name="Freyermuth S.K."/>
            <person name="Kerfeld C.A."/>
        </authorList>
    </citation>
    <scope>NUCLEOTIDE SEQUENCE [LARGE SCALE GENOMIC DNA]</scope>
    <source>
        <strain evidence="4 5">JR-2</strain>
    </source>
</reference>
<keyword evidence="1 2" id="KW-0694">RNA-binding</keyword>
<dbReference type="SUPFAM" id="SSF75471">
    <property type="entry name" value="YhbY-like"/>
    <property type="match status" value="1"/>
</dbReference>
<dbReference type="PROSITE" id="PS51295">
    <property type="entry name" value="CRM"/>
    <property type="match status" value="1"/>
</dbReference>
<evidence type="ECO:0000256" key="1">
    <source>
        <dbReference type="ARBA" id="ARBA00022884"/>
    </source>
</evidence>
<dbReference type="Pfam" id="PF01985">
    <property type="entry name" value="CRS1_YhbY"/>
    <property type="match status" value="1"/>
</dbReference>
<dbReference type="KEGG" id="htr:EPV75_04605"/>
<dbReference type="InterPro" id="IPR035920">
    <property type="entry name" value="YhbY-like_sf"/>
</dbReference>
<dbReference type="InterPro" id="IPR051925">
    <property type="entry name" value="RNA-binding_domain"/>
</dbReference>
<dbReference type="InterPro" id="IPR001890">
    <property type="entry name" value="RNA-binding_CRM"/>
</dbReference>
<dbReference type="Gene3D" id="3.30.110.60">
    <property type="entry name" value="YhbY-like"/>
    <property type="match status" value="1"/>
</dbReference>
<organism evidence="4 5">
    <name type="scientific">Hydrogenovibrio thermophilus</name>
    <dbReference type="NCBI Taxonomy" id="265883"/>
    <lineage>
        <taxon>Bacteria</taxon>
        <taxon>Pseudomonadati</taxon>
        <taxon>Pseudomonadota</taxon>
        <taxon>Gammaproteobacteria</taxon>
        <taxon>Thiotrichales</taxon>
        <taxon>Piscirickettsiaceae</taxon>
        <taxon>Hydrogenovibrio</taxon>
    </lineage>
</organism>
<evidence type="ECO:0000313" key="4">
    <source>
        <dbReference type="EMBL" id="QAB15002.1"/>
    </source>
</evidence>
<dbReference type="SMART" id="SM01103">
    <property type="entry name" value="CRS1_YhbY"/>
    <property type="match status" value="1"/>
</dbReference>